<evidence type="ECO:0000313" key="9">
    <source>
        <dbReference type="Proteomes" id="UP000315343"/>
    </source>
</evidence>
<comment type="subcellular location">
    <subcellularLocation>
        <location evidence="1">Cell membrane</location>
        <topology evidence="1">Multi-pass membrane protein</topology>
    </subcellularLocation>
</comment>
<organism evidence="8 9">
    <name type="scientific">Sedimentibacter saalensis</name>
    <dbReference type="NCBI Taxonomy" id="130788"/>
    <lineage>
        <taxon>Bacteria</taxon>
        <taxon>Bacillati</taxon>
        <taxon>Bacillota</taxon>
        <taxon>Tissierellia</taxon>
        <taxon>Sedimentibacter</taxon>
    </lineage>
</organism>
<feature type="transmembrane region" description="Helical" evidence="6">
    <location>
        <begin position="358"/>
        <end position="380"/>
    </location>
</feature>
<evidence type="ECO:0000256" key="5">
    <source>
        <dbReference type="ARBA" id="ARBA00023136"/>
    </source>
</evidence>
<dbReference type="GO" id="GO:0140359">
    <property type="term" value="F:ABC-type transporter activity"/>
    <property type="evidence" value="ECO:0007669"/>
    <property type="project" value="InterPro"/>
</dbReference>
<dbReference type="EMBL" id="VLKH01000011">
    <property type="protein sequence ID" value="TWH77908.1"/>
    <property type="molecule type" value="Genomic_DNA"/>
</dbReference>
<feature type="transmembrane region" description="Helical" evidence="6">
    <location>
        <begin position="291"/>
        <end position="313"/>
    </location>
</feature>
<feature type="transmembrane region" description="Helical" evidence="6">
    <location>
        <begin position="248"/>
        <end position="270"/>
    </location>
</feature>
<dbReference type="InterPro" id="IPR013525">
    <property type="entry name" value="ABC2_TM"/>
</dbReference>
<evidence type="ECO:0000256" key="2">
    <source>
        <dbReference type="ARBA" id="ARBA00022475"/>
    </source>
</evidence>
<feature type="transmembrane region" description="Helical" evidence="6">
    <location>
        <begin position="416"/>
        <end position="437"/>
    </location>
</feature>
<keyword evidence="2" id="KW-1003">Cell membrane</keyword>
<evidence type="ECO:0000313" key="8">
    <source>
        <dbReference type="EMBL" id="TWH77908.1"/>
    </source>
</evidence>
<evidence type="ECO:0000256" key="4">
    <source>
        <dbReference type="ARBA" id="ARBA00022989"/>
    </source>
</evidence>
<dbReference type="AlphaFoldDB" id="A0A562J409"/>
<keyword evidence="9" id="KW-1185">Reference proteome</keyword>
<protein>
    <submittedName>
        <fullName evidence="8">ABC-type multidrug transport system permease subunit</fullName>
    </submittedName>
</protein>
<evidence type="ECO:0000256" key="3">
    <source>
        <dbReference type="ARBA" id="ARBA00022692"/>
    </source>
</evidence>
<evidence type="ECO:0000259" key="7">
    <source>
        <dbReference type="Pfam" id="PF12698"/>
    </source>
</evidence>
<keyword evidence="5 6" id="KW-0472">Membrane</keyword>
<dbReference type="InterPro" id="IPR051449">
    <property type="entry name" value="ABC-2_transporter_component"/>
</dbReference>
<feature type="domain" description="ABC-2 type transporter transmembrane" evidence="7">
    <location>
        <begin position="20"/>
        <end position="434"/>
    </location>
</feature>
<gene>
    <name evidence="8" type="ORF">LY60_03096</name>
</gene>
<name>A0A562J409_9FIRM</name>
<proteinExistence type="predicted"/>
<dbReference type="PANTHER" id="PTHR30294:SF48">
    <property type="entry name" value="LINEARMYCIN RESISTANCE PERMEASE PROTEIN LNRM"/>
    <property type="match status" value="1"/>
</dbReference>
<dbReference type="PANTHER" id="PTHR30294">
    <property type="entry name" value="MEMBRANE COMPONENT OF ABC TRANSPORTER YHHJ-RELATED"/>
    <property type="match status" value="1"/>
</dbReference>
<feature type="transmembrane region" description="Helical" evidence="6">
    <location>
        <begin position="325"/>
        <end position="346"/>
    </location>
</feature>
<sequence>MLSIIIKDLRTILSDKHAVAIIIIMPLILMTILSFALKSSFSDGDYFDEGVKIAVVKLYDGDEDSKMFDETLRNGIFSKNMGEETITKLGDSSRDVDPEKIFFQEFLGSDEVSKIISYQVEDEKTAMELLDKNEVSAVVTLPEKFVYDMKVNLVTPFRNNVDIKVEVHPDKSIEGVVVKSVMESYSSAMATVIIGKNVIIEQAMVNGVGELKNLDIVMEELTNVLEHMDIEIKDVVVEGRKSITSADYYAAAMMAMFILFSAGHGGRMLLEEKENKTYGRMIMAGTSKFSILSGKFVVVFLLCSIQITIMIIYSHFALKVHWGNIVNTAIISASAAFAVAGLGAFIASATFRAGNFKLANTFESAIIQGMALLGGSFFPVDVMPKVIQNLSFLSLNGLALKSYLKVMMGYGLNDVMKNVAALGLTGIVFLILSVAILNRKEEHYVKHNKVKTVKA</sequence>
<evidence type="ECO:0000256" key="6">
    <source>
        <dbReference type="SAM" id="Phobius"/>
    </source>
</evidence>
<keyword evidence="4 6" id="KW-1133">Transmembrane helix</keyword>
<feature type="transmembrane region" description="Helical" evidence="6">
    <location>
        <begin position="18"/>
        <end position="37"/>
    </location>
</feature>
<dbReference type="GO" id="GO:0005886">
    <property type="term" value="C:plasma membrane"/>
    <property type="evidence" value="ECO:0007669"/>
    <property type="project" value="UniProtKB-SubCell"/>
</dbReference>
<dbReference type="Proteomes" id="UP000315343">
    <property type="component" value="Unassembled WGS sequence"/>
</dbReference>
<keyword evidence="3 6" id="KW-0812">Transmembrane</keyword>
<comment type="caution">
    <text evidence="8">The sequence shown here is derived from an EMBL/GenBank/DDBJ whole genome shotgun (WGS) entry which is preliminary data.</text>
</comment>
<dbReference type="Pfam" id="PF12698">
    <property type="entry name" value="ABC2_membrane_3"/>
    <property type="match status" value="1"/>
</dbReference>
<reference evidence="8 9" key="1">
    <citation type="submission" date="2019-07" db="EMBL/GenBank/DDBJ databases">
        <title>Genomic Encyclopedia of Type Strains, Phase I: the one thousand microbial genomes (KMG-I) project.</title>
        <authorList>
            <person name="Kyrpides N."/>
        </authorList>
    </citation>
    <scope>NUCLEOTIDE SEQUENCE [LARGE SCALE GENOMIC DNA]</scope>
    <source>
        <strain evidence="8 9">DSM 13558</strain>
    </source>
</reference>
<accession>A0A562J409</accession>
<evidence type="ECO:0000256" key="1">
    <source>
        <dbReference type="ARBA" id="ARBA00004651"/>
    </source>
</evidence>